<accession>A0A955L2Z0</accession>
<dbReference type="AlphaFoldDB" id="A0A955L2Z0"/>
<keyword evidence="2" id="KW-1133">Transmembrane helix</keyword>
<dbReference type="Proteomes" id="UP000782843">
    <property type="component" value="Unassembled WGS sequence"/>
</dbReference>
<organism evidence="3 4">
    <name type="scientific">Candidatus Dojkabacteria bacterium</name>
    <dbReference type="NCBI Taxonomy" id="2099670"/>
    <lineage>
        <taxon>Bacteria</taxon>
        <taxon>Candidatus Dojkabacteria</taxon>
    </lineage>
</organism>
<evidence type="ECO:0000256" key="2">
    <source>
        <dbReference type="SAM" id="Phobius"/>
    </source>
</evidence>
<evidence type="ECO:0000313" key="4">
    <source>
        <dbReference type="Proteomes" id="UP000782843"/>
    </source>
</evidence>
<reference evidence="3" key="2">
    <citation type="journal article" date="2021" name="Microbiome">
        <title>Successional dynamics and alternative stable states in a saline activated sludge microbial community over 9 years.</title>
        <authorList>
            <person name="Wang Y."/>
            <person name="Ye J."/>
            <person name="Ju F."/>
            <person name="Liu L."/>
            <person name="Boyd J.A."/>
            <person name="Deng Y."/>
            <person name="Parks D.H."/>
            <person name="Jiang X."/>
            <person name="Yin X."/>
            <person name="Woodcroft B.J."/>
            <person name="Tyson G.W."/>
            <person name="Hugenholtz P."/>
            <person name="Polz M.F."/>
            <person name="Zhang T."/>
        </authorList>
    </citation>
    <scope>NUCLEOTIDE SEQUENCE</scope>
    <source>
        <strain evidence="3">HKST-UBA10</strain>
    </source>
</reference>
<feature type="transmembrane region" description="Helical" evidence="2">
    <location>
        <begin position="18"/>
        <end position="39"/>
    </location>
</feature>
<comment type="caution">
    <text evidence="3">The sequence shown here is derived from an EMBL/GenBank/DDBJ whole genome shotgun (WGS) entry which is preliminary data.</text>
</comment>
<proteinExistence type="predicted"/>
<name>A0A955L2Z0_9BACT</name>
<keyword evidence="1" id="KW-0175">Coiled coil</keyword>
<evidence type="ECO:0000313" key="3">
    <source>
        <dbReference type="EMBL" id="MCA9381917.1"/>
    </source>
</evidence>
<feature type="coiled-coil region" evidence="1">
    <location>
        <begin position="44"/>
        <end position="78"/>
    </location>
</feature>
<keyword evidence="2" id="KW-0812">Transmembrane</keyword>
<evidence type="ECO:0000256" key="1">
    <source>
        <dbReference type="SAM" id="Coils"/>
    </source>
</evidence>
<sequence>MKEQKETKLDKKTTQNPILLIVVSVLLTALFVGGLVYFWQNQQSTKLQKQIDNLEAQVKQEQSLKTQAETEKTDLEETYCKGTWQNGVCILQTCVDSDVNEKPEDIYIKGTVTYTDDSGVSNEVSDECSGSKNQVNEMWCYESPSGTGNYVPGKMVYDCANGCLDGACIK</sequence>
<gene>
    <name evidence="3" type="ORF">KC660_00740</name>
</gene>
<reference evidence="3" key="1">
    <citation type="submission" date="2020-04" db="EMBL/GenBank/DDBJ databases">
        <authorList>
            <person name="Zhang T."/>
        </authorList>
    </citation>
    <scope>NUCLEOTIDE SEQUENCE</scope>
    <source>
        <strain evidence="3">HKST-UBA10</strain>
    </source>
</reference>
<protein>
    <submittedName>
        <fullName evidence="3">Uncharacterized protein</fullName>
    </submittedName>
</protein>
<dbReference type="EMBL" id="JAGQLG010000026">
    <property type="protein sequence ID" value="MCA9381917.1"/>
    <property type="molecule type" value="Genomic_DNA"/>
</dbReference>
<keyword evidence="2" id="KW-0472">Membrane</keyword>